<evidence type="ECO:0000313" key="2">
    <source>
        <dbReference type="Proteomes" id="UP001064297"/>
    </source>
</evidence>
<dbReference type="Proteomes" id="UP001064297">
    <property type="component" value="Segment"/>
</dbReference>
<evidence type="ECO:0000313" key="1">
    <source>
        <dbReference type="EMBL" id="UXE03808.1"/>
    </source>
</evidence>
<protein>
    <submittedName>
        <fullName evidence="1">Membrane protein</fullName>
    </submittedName>
</protein>
<gene>
    <name evidence="1" type="primary">85</name>
    <name evidence="1" type="ORF">SEA_OBLADI_85</name>
</gene>
<dbReference type="EMBL" id="OP297535">
    <property type="protein sequence ID" value="UXE03808.1"/>
    <property type="molecule type" value="Genomic_DNA"/>
</dbReference>
<accession>A0A977PQY6</accession>
<name>A0A977PQY6_9CAUD</name>
<dbReference type="PROSITE" id="PS51257">
    <property type="entry name" value="PROKAR_LIPOPROTEIN"/>
    <property type="match status" value="1"/>
</dbReference>
<organism evidence="1 2">
    <name type="scientific">Gordonia phage ObLaDi</name>
    <dbReference type="NCBI Taxonomy" id="2978487"/>
    <lineage>
        <taxon>Viruses</taxon>
        <taxon>Duplodnaviria</taxon>
        <taxon>Heunggongvirae</taxon>
        <taxon>Uroviricota</taxon>
        <taxon>Caudoviricetes</taxon>
        <taxon>Kruegerviridae</taxon>
        <taxon>Cafassovirus</taxon>
        <taxon>Cafassovirus obladi</taxon>
    </lineage>
</organism>
<reference evidence="1" key="1">
    <citation type="submission" date="2022-08" db="EMBL/GenBank/DDBJ databases">
        <authorList>
            <person name="Abuwarda M.A."/>
            <person name="Alvarez A."/>
            <person name="Batteikh M."/>
            <person name="Baughman A.P."/>
            <person name="Chavez V."/>
            <person name="Cheng C."/>
            <person name="Cosentino E.J."/>
            <person name="Di Blasi D.L."/>
            <person name="Dooley N.L."/>
            <person name="Empson B.M."/>
            <person name="Erfanian K."/>
            <person name="Esparza P.D."/>
            <person name="Fleming H.S."/>
            <person name="Ghannam M.S."/>
            <person name="Gibbons A.C."/>
            <person name="Gonzalez C."/>
            <person name="Huq N.E."/>
            <person name="Jin K."/>
            <person name="Kamarzar M."/>
            <person name="Khaine A."/>
            <person name="Krug K.R."/>
            <person name="Lee A."/>
            <person name="Liao S."/>
            <person name="Light I."/>
            <person name="Ma Y."/>
            <person name="Magaling J.M."/>
            <person name="McLinden K.C."/>
            <person name="Melkote A."/>
            <person name="Montoya Serpas C.A."/>
            <person name="Niazmandi K."/>
            <person name="Ostroske E.C."/>
            <person name="Paek B.H."/>
            <person name="Rajiv S."/>
            <person name="Santos C.E."/>
            <person name="Semaan S.A."/>
            <person name="Senthilvelan J."/>
            <person name="Sheppy T.E."/>
            <person name="Stephenson J.C."/>
            <person name="Tenney M.E."/>
            <person name="Teoh N."/>
            <person name="Thorp J.P."/>
            <person name="Turon Font G."/>
            <person name="Uvarov E.V."/>
            <person name="Verpukhovskiy P."/>
            <person name="Wang J."/>
            <person name="Whang A.Y."/>
            <person name="Wright N.E."/>
            <person name="Wu M."/>
            <person name="Zhuang C."/>
            <person name="Bruns J.A."/>
            <person name="Chai A.E."/>
            <person name="Parikh H."/>
            <person name="Zorawik M."/>
            <person name="Garza D.R."/>
            <person name="Ngo R.T."/>
            <person name="Reddi K."/>
            <person name="Garcia-Vedrenne A.E."/>
            <person name="Freise A.C."/>
            <person name="Balish M.F."/>
            <person name="Garlena R.A."/>
            <person name="Russell D.A."/>
            <person name="Jacobs-Sera D."/>
            <person name="Hatfull G.F."/>
        </authorList>
    </citation>
    <scope>NUCLEOTIDE SEQUENCE</scope>
</reference>
<proteinExistence type="predicted"/>
<keyword evidence="2" id="KW-1185">Reference proteome</keyword>
<sequence length="115" mass="12618">MRKPLTTFGAVMAALILPMLAITGCSTMNQQWHRDCLIESKDTLYGSNSEGGTTREYRLTTSCGTFTVGDTLAGGFSSWDTWASLEEGERYDLETGGYRIGLFSQFPSVISVEAR</sequence>